<feature type="signal peptide" evidence="3">
    <location>
        <begin position="1"/>
        <end position="23"/>
    </location>
</feature>
<keyword evidence="3" id="KW-0732">Signal</keyword>
<evidence type="ECO:0000256" key="3">
    <source>
        <dbReference type="SAM" id="SignalP"/>
    </source>
</evidence>
<dbReference type="InterPro" id="IPR019405">
    <property type="entry name" value="Lactonase_7-beta_prop"/>
</dbReference>
<comment type="similarity">
    <text evidence="1">Belongs to the cycloisomerase 2 family.</text>
</comment>
<evidence type="ECO:0000256" key="1">
    <source>
        <dbReference type="ARBA" id="ARBA00005564"/>
    </source>
</evidence>
<name>A0ABX5X512_9GAMM</name>
<dbReference type="Proteomes" id="UP000315947">
    <property type="component" value="Chromosome"/>
</dbReference>
<evidence type="ECO:0000313" key="4">
    <source>
        <dbReference type="EMBL" id="QDO86028.1"/>
    </source>
</evidence>
<reference evidence="4 5" key="1">
    <citation type="submission" date="2019-07" db="EMBL/GenBank/DDBJ databases">
        <title>Shewanella sp. YLB-06 whole genomic sequence.</title>
        <authorList>
            <person name="Yu L."/>
        </authorList>
    </citation>
    <scope>NUCLEOTIDE SEQUENCE [LARGE SCALE GENOMIC DNA]</scope>
    <source>
        <strain evidence="4 5">YLB-06</strain>
    </source>
</reference>
<dbReference type="Pfam" id="PF10282">
    <property type="entry name" value="Lactonase"/>
    <property type="match status" value="1"/>
</dbReference>
<sequence>MFNQKLILAVLCLLLLACSSVTRDAYYKDLSLFDIRLDPVHVLRQGEAGVEGLDNARAAVITPDKTQLLIVSADDDSVTIFDLDKLLKPTLRQVIRSGDLSLAHLNSEMDVLAGASNLVLSGDGQYAYIVSFYGSSLLVLKRGQDNTWSFHQLLSDGLRPERIFKDERSIGELDTLGLLGAWDVAITSDPRQVFVTSYKSSSLSVFDLTDDGKAKLRQVFSSHNKSLDGDEYGLSGAVGVTVSPDGSQVFTSAFEDNSISIFTRDSSGNLVWLQTINQGEHGLDALVNPQSLLVSKDNNWLYVACSGTGSLMVFKREDSGQYLHMQTLTDTDDSSSELGSGLALVGAGSLALTSDGHHLFVTAEADGALNYFSREPNGHLVFKHSLQAGDSSEGQDKYSELTGASSVMLTPNDDFVILTSGEGNALIIYRMVKVAILEER</sequence>
<dbReference type="InterPro" id="IPR015943">
    <property type="entry name" value="WD40/YVTN_repeat-like_dom_sf"/>
</dbReference>
<dbReference type="InterPro" id="IPR050282">
    <property type="entry name" value="Cycloisomerase_2"/>
</dbReference>
<accession>A0ABX5X512</accession>
<evidence type="ECO:0000256" key="2">
    <source>
        <dbReference type="ARBA" id="ARBA00022526"/>
    </source>
</evidence>
<keyword evidence="5" id="KW-1185">Reference proteome</keyword>
<keyword evidence="2" id="KW-0313">Glucose metabolism</keyword>
<keyword evidence="2" id="KW-0119">Carbohydrate metabolism</keyword>
<feature type="chain" id="PRO_5046483781" evidence="3">
    <location>
        <begin position="24"/>
        <end position="440"/>
    </location>
</feature>
<evidence type="ECO:0000313" key="5">
    <source>
        <dbReference type="Proteomes" id="UP000315947"/>
    </source>
</evidence>
<dbReference type="PANTHER" id="PTHR30344:SF1">
    <property type="entry name" value="6-PHOSPHOGLUCONOLACTONASE"/>
    <property type="match status" value="1"/>
</dbReference>
<dbReference type="SUPFAM" id="SSF75011">
    <property type="entry name" value="3-carboxy-cis,cis-mucoante lactonizing enzyme"/>
    <property type="match status" value="1"/>
</dbReference>
<organism evidence="4 5">
    <name type="scientific">Shewanella psychropiezotolerans</name>
    <dbReference type="NCBI Taxonomy" id="2593655"/>
    <lineage>
        <taxon>Bacteria</taxon>
        <taxon>Pseudomonadati</taxon>
        <taxon>Pseudomonadota</taxon>
        <taxon>Gammaproteobacteria</taxon>
        <taxon>Alteromonadales</taxon>
        <taxon>Shewanellaceae</taxon>
        <taxon>Shewanella</taxon>
    </lineage>
</organism>
<dbReference type="Gene3D" id="2.130.10.10">
    <property type="entry name" value="YVTN repeat-like/Quinoprotein amine dehydrogenase"/>
    <property type="match status" value="3"/>
</dbReference>
<proteinExistence type="inferred from homology"/>
<dbReference type="PANTHER" id="PTHR30344">
    <property type="entry name" value="6-PHOSPHOGLUCONOLACTONASE-RELATED"/>
    <property type="match status" value="1"/>
</dbReference>
<dbReference type="PROSITE" id="PS51257">
    <property type="entry name" value="PROKAR_LIPOPROTEIN"/>
    <property type="match status" value="1"/>
</dbReference>
<dbReference type="SUPFAM" id="SSF63829">
    <property type="entry name" value="Calcium-dependent phosphotriesterase"/>
    <property type="match status" value="1"/>
</dbReference>
<protein>
    <submittedName>
        <fullName evidence="4">Beta-propeller fold lactonase family protein</fullName>
    </submittedName>
</protein>
<dbReference type="EMBL" id="CP041614">
    <property type="protein sequence ID" value="QDO86028.1"/>
    <property type="molecule type" value="Genomic_DNA"/>
</dbReference>
<dbReference type="RefSeq" id="WP_144048337.1">
    <property type="nucleotide sequence ID" value="NZ_CP041614.1"/>
</dbReference>
<gene>
    <name evidence="4" type="ORF">FM037_25675</name>
</gene>